<proteinExistence type="predicted"/>
<organism evidence="1 2">
    <name type="scientific">Mucuna pruriens</name>
    <name type="common">Velvet bean</name>
    <name type="synonym">Dolichos pruriens</name>
    <dbReference type="NCBI Taxonomy" id="157652"/>
    <lineage>
        <taxon>Eukaryota</taxon>
        <taxon>Viridiplantae</taxon>
        <taxon>Streptophyta</taxon>
        <taxon>Embryophyta</taxon>
        <taxon>Tracheophyta</taxon>
        <taxon>Spermatophyta</taxon>
        <taxon>Magnoliopsida</taxon>
        <taxon>eudicotyledons</taxon>
        <taxon>Gunneridae</taxon>
        <taxon>Pentapetalae</taxon>
        <taxon>rosids</taxon>
        <taxon>fabids</taxon>
        <taxon>Fabales</taxon>
        <taxon>Fabaceae</taxon>
        <taxon>Papilionoideae</taxon>
        <taxon>50 kb inversion clade</taxon>
        <taxon>NPAAA clade</taxon>
        <taxon>indigoferoid/millettioid clade</taxon>
        <taxon>Phaseoleae</taxon>
        <taxon>Mucuna</taxon>
    </lineage>
</organism>
<dbReference type="PANTHER" id="PTHR33240:SF8">
    <property type="entry name" value="OS03G0439900 PROTEIN"/>
    <property type="match status" value="1"/>
</dbReference>
<feature type="non-terminal residue" evidence="1">
    <location>
        <position position="1"/>
    </location>
</feature>
<accession>A0A371H5X1</accession>
<protein>
    <submittedName>
        <fullName evidence="1">Uncharacterized protein</fullName>
    </submittedName>
</protein>
<comment type="caution">
    <text evidence="1">The sequence shown here is derived from an EMBL/GenBank/DDBJ whole genome shotgun (WGS) entry which is preliminary data.</text>
</comment>
<reference evidence="1" key="1">
    <citation type="submission" date="2018-05" db="EMBL/GenBank/DDBJ databases">
        <title>Draft genome of Mucuna pruriens seed.</title>
        <authorList>
            <person name="Nnadi N.E."/>
            <person name="Vos R."/>
            <person name="Hasami M.H."/>
            <person name="Devisetty U.K."/>
            <person name="Aguiy J.C."/>
        </authorList>
    </citation>
    <scope>NUCLEOTIDE SEQUENCE [LARGE SCALE GENOMIC DNA]</scope>
    <source>
        <strain evidence="1">JCA_2017</strain>
    </source>
</reference>
<dbReference type="AlphaFoldDB" id="A0A371H5X1"/>
<evidence type="ECO:0000313" key="1">
    <source>
        <dbReference type="EMBL" id="RDX98181.1"/>
    </source>
</evidence>
<name>A0A371H5X1_MUCPR</name>
<dbReference type="Proteomes" id="UP000257109">
    <property type="component" value="Unassembled WGS sequence"/>
</dbReference>
<dbReference type="OrthoDB" id="1400091at2759"/>
<sequence length="105" mass="12007">MSFLDDDYEGMLQYQDDPIVIFRSLANMLYWATFQRLGLLKSSMEECSSTLIGFTSKQVEIQGTIDLRTTFGARTDAKTMTVRFTVVNAWASHDMILVQPTLNRL</sequence>
<gene>
    <name evidence="1" type="ORF">CR513_18954</name>
</gene>
<keyword evidence="2" id="KW-1185">Reference proteome</keyword>
<evidence type="ECO:0000313" key="2">
    <source>
        <dbReference type="Proteomes" id="UP000257109"/>
    </source>
</evidence>
<dbReference type="PANTHER" id="PTHR33240">
    <property type="entry name" value="OS08G0508500 PROTEIN"/>
    <property type="match status" value="1"/>
</dbReference>
<dbReference type="EMBL" id="QJKJ01003497">
    <property type="protein sequence ID" value="RDX98181.1"/>
    <property type="molecule type" value="Genomic_DNA"/>
</dbReference>